<protein>
    <submittedName>
        <fullName evidence="1">Uncharacterized protein</fullName>
    </submittedName>
</protein>
<sequence length="70" mass="7690">MESKITTNAMDLPSSCHSKMDDVMEQAIAAESYSIADISDSCCSEIQACEQRISSELGKHISLIAYESER</sequence>
<dbReference type="EMBL" id="CP102290">
    <property type="protein sequence ID" value="UWP59306.1"/>
    <property type="molecule type" value="Genomic_DNA"/>
</dbReference>
<keyword evidence="2" id="KW-1185">Reference proteome</keyword>
<dbReference type="Proteomes" id="UP001060164">
    <property type="component" value="Chromosome"/>
</dbReference>
<organism evidence="1 2">
    <name type="scientific">Ruminococcus gauvreauii</name>
    <dbReference type="NCBI Taxonomy" id="438033"/>
    <lineage>
        <taxon>Bacteria</taxon>
        <taxon>Bacillati</taxon>
        <taxon>Bacillota</taxon>
        <taxon>Clostridia</taxon>
        <taxon>Eubacteriales</taxon>
        <taxon>Oscillospiraceae</taxon>
        <taxon>Ruminococcus</taxon>
    </lineage>
</organism>
<accession>A0ABY5VGA8</accession>
<gene>
    <name evidence="1" type="ORF">NQ502_18410</name>
</gene>
<evidence type="ECO:0000313" key="2">
    <source>
        <dbReference type="Proteomes" id="UP001060164"/>
    </source>
</evidence>
<dbReference type="RefSeq" id="WP_028527933.1">
    <property type="nucleotide sequence ID" value="NZ_CABLBR010000006.1"/>
</dbReference>
<name>A0ABY5VGA8_9FIRM</name>
<reference evidence="1" key="1">
    <citation type="journal article" date="2022" name="Cell">
        <title>Design, construction, and in vivo augmentation of a complex gut microbiome.</title>
        <authorList>
            <person name="Cheng A.G."/>
            <person name="Ho P.Y."/>
            <person name="Aranda-Diaz A."/>
            <person name="Jain S."/>
            <person name="Yu F.B."/>
            <person name="Meng X."/>
            <person name="Wang M."/>
            <person name="Iakiviak M."/>
            <person name="Nagashima K."/>
            <person name="Zhao A."/>
            <person name="Murugkar P."/>
            <person name="Patil A."/>
            <person name="Atabakhsh K."/>
            <person name="Weakley A."/>
            <person name="Yan J."/>
            <person name="Brumbaugh A.R."/>
            <person name="Higginbottom S."/>
            <person name="Dimas A."/>
            <person name="Shiver A.L."/>
            <person name="Deutschbauer A."/>
            <person name="Neff N."/>
            <person name="Sonnenburg J.L."/>
            <person name="Huang K.C."/>
            <person name="Fischbach M.A."/>
        </authorList>
    </citation>
    <scope>NUCLEOTIDE SEQUENCE</scope>
    <source>
        <strain evidence="1">DSM 19829</strain>
    </source>
</reference>
<evidence type="ECO:0000313" key="1">
    <source>
        <dbReference type="EMBL" id="UWP59306.1"/>
    </source>
</evidence>
<proteinExistence type="predicted"/>